<comment type="similarity">
    <text evidence="2">Belongs to the autoinducer-2 exporter (AI-2E) (TC 2.A.86) family.</text>
</comment>
<keyword evidence="4" id="KW-1003">Cell membrane</keyword>
<keyword evidence="7 8" id="KW-0472">Membrane</keyword>
<feature type="transmembrane region" description="Helical" evidence="8">
    <location>
        <begin position="255"/>
        <end position="283"/>
    </location>
</feature>
<dbReference type="RefSeq" id="WP_184995202.1">
    <property type="nucleotide sequence ID" value="NZ_BOMK01000024.1"/>
</dbReference>
<evidence type="ECO:0000256" key="1">
    <source>
        <dbReference type="ARBA" id="ARBA00004651"/>
    </source>
</evidence>
<feature type="transmembrane region" description="Helical" evidence="8">
    <location>
        <begin position="230"/>
        <end position="248"/>
    </location>
</feature>
<dbReference type="EMBL" id="JACHNH010000001">
    <property type="protein sequence ID" value="MBB4763961.1"/>
    <property type="molecule type" value="Genomic_DNA"/>
</dbReference>
<dbReference type="AlphaFoldDB" id="A0A7W7I044"/>
<evidence type="ECO:0000256" key="5">
    <source>
        <dbReference type="ARBA" id="ARBA00022692"/>
    </source>
</evidence>
<comment type="subcellular location">
    <subcellularLocation>
        <location evidence="1">Cell membrane</location>
        <topology evidence="1">Multi-pass membrane protein</topology>
    </subcellularLocation>
</comment>
<evidence type="ECO:0000256" key="6">
    <source>
        <dbReference type="ARBA" id="ARBA00022989"/>
    </source>
</evidence>
<dbReference type="PANTHER" id="PTHR21716">
    <property type="entry name" value="TRANSMEMBRANE PROTEIN"/>
    <property type="match status" value="1"/>
</dbReference>
<evidence type="ECO:0000313" key="9">
    <source>
        <dbReference type="EMBL" id="MBB4763961.1"/>
    </source>
</evidence>
<dbReference type="GO" id="GO:0005886">
    <property type="term" value="C:plasma membrane"/>
    <property type="evidence" value="ECO:0007669"/>
    <property type="project" value="UniProtKB-SubCell"/>
</dbReference>
<accession>A0A7W7I044</accession>
<evidence type="ECO:0000256" key="2">
    <source>
        <dbReference type="ARBA" id="ARBA00009773"/>
    </source>
</evidence>
<protein>
    <submittedName>
        <fullName evidence="9">Putative PurR-regulated permease PerM</fullName>
    </submittedName>
</protein>
<gene>
    <name evidence="9" type="ORF">BJ971_004517</name>
</gene>
<keyword evidence="6 8" id="KW-1133">Transmembrane helix</keyword>
<feature type="transmembrane region" description="Helical" evidence="8">
    <location>
        <begin position="136"/>
        <end position="169"/>
    </location>
</feature>
<evidence type="ECO:0000256" key="4">
    <source>
        <dbReference type="ARBA" id="ARBA00022475"/>
    </source>
</evidence>
<evidence type="ECO:0000256" key="7">
    <source>
        <dbReference type="ARBA" id="ARBA00023136"/>
    </source>
</evidence>
<feature type="transmembrane region" description="Helical" evidence="8">
    <location>
        <begin position="43"/>
        <end position="61"/>
    </location>
</feature>
<feature type="transmembrane region" description="Helical" evidence="8">
    <location>
        <begin position="303"/>
        <end position="330"/>
    </location>
</feature>
<organism evidence="9 10">
    <name type="scientific">Actinoplanes digitatis</name>
    <dbReference type="NCBI Taxonomy" id="1868"/>
    <lineage>
        <taxon>Bacteria</taxon>
        <taxon>Bacillati</taxon>
        <taxon>Actinomycetota</taxon>
        <taxon>Actinomycetes</taxon>
        <taxon>Micromonosporales</taxon>
        <taxon>Micromonosporaceae</taxon>
        <taxon>Actinoplanes</taxon>
    </lineage>
</organism>
<feature type="transmembrane region" description="Helical" evidence="8">
    <location>
        <begin position="204"/>
        <end position="224"/>
    </location>
</feature>
<dbReference type="PANTHER" id="PTHR21716:SF53">
    <property type="entry name" value="PERMEASE PERM-RELATED"/>
    <property type="match status" value="1"/>
</dbReference>
<keyword evidence="3" id="KW-0813">Transport</keyword>
<dbReference type="Pfam" id="PF01594">
    <property type="entry name" value="AI-2E_transport"/>
    <property type="match status" value="1"/>
</dbReference>
<dbReference type="InterPro" id="IPR002549">
    <property type="entry name" value="AI-2E-like"/>
</dbReference>
<feature type="transmembrane region" description="Helical" evidence="8">
    <location>
        <begin position="12"/>
        <end position="37"/>
    </location>
</feature>
<evidence type="ECO:0000313" key="10">
    <source>
        <dbReference type="Proteomes" id="UP000578112"/>
    </source>
</evidence>
<comment type="caution">
    <text evidence="9">The sequence shown here is derived from an EMBL/GenBank/DDBJ whole genome shotgun (WGS) entry which is preliminary data.</text>
</comment>
<feature type="transmembrane region" description="Helical" evidence="8">
    <location>
        <begin position="73"/>
        <end position="97"/>
    </location>
</feature>
<dbReference type="Proteomes" id="UP000578112">
    <property type="component" value="Unassembled WGS sequence"/>
</dbReference>
<evidence type="ECO:0000256" key="3">
    <source>
        <dbReference type="ARBA" id="ARBA00022448"/>
    </source>
</evidence>
<keyword evidence="5 8" id="KW-0812">Transmembrane</keyword>
<keyword evidence="10" id="KW-1185">Reference proteome</keyword>
<name>A0A7W7I044_9ACTN</name>
<reference evidence="9 10" key="1">
    <citation type="submission" date="2020-08" db="EMBL/GenBank/DDBJ databases">
        <title>Sequencing the genomes of 1000 actinobacteria strains.</title>
        <authorList>
            <person name="Klenk H.-P."/>
        </authorList>
    </citation>
    <scope>NUCLEOTIDE SEQUENCE [LARGE SCALE GENOMIC DNA]</scope>
    <source>
        <strain evidence="9 10">DSM 43149</strain>
    </source>
</reference>
<proteinExistence type="inferred from homology"/>
<evidence type="ECO:0000256" key="8">
    <source>
        <dbReference type="SAM" id="Phobius"/>
    </source>
</evidence>
<sequence>MSVPRTDLVPRWLARLGWSGWLIAGVVLGVAAFIVAVAVVLPYLTPVIFAVILAAVLQPWVGWMRRRRIPPIAAAAIAVTAVPVVVGLLIVVVVIGLRGQGEAWTQTMGSASERLTSALGTDPLTTVADPERRKEILLGLAGSAFTGAVAVIALIFIVLVALYILFFLLIDGPRFGAAIERHASPPAVTVRVMLADAADGLRRYMVGTTFVATMNAVVIGLGAAVLRLPLVFVIALVTFSMAYVPYLGAWLSGIFAVLVALGAGGMGTALWMLAVVLVTQIVLEGLARPLAFGATLDMHPLAVVAVTVAGGILGGVLGVFIAVPLAAIAVSWRRTLRPPLHSDGVMPAP</sequence>